<evidence type="ECO:0000313" key="3">
    <source>
        <dbReference type="Proteomes" id="UP000051643"/>
    </source>
</evidence>
<dbReference type="Pfam" id="PF13620">
    <property type="entry name" value="CarboxypepD_reg"/>
    <property type="match status" value="1"/>
</dbReference>
<dbReference type="SUPFAM" id="SSF49452">
    <property type="entry name" value="Starch-binding domain-like"/>
    <property type="match status" value="1"/>
</dbReference>
<dbReference type="STRING" id="270918.APR42_01090"/>
<dbReference type="PANTHER" id="PTHR36842:SF1">
    <property type="entry name" value="PROTEIN TOLB"/>
    <property type="match status" value="1"/>
</dbReference>
<dbReference type="InterPro" id="IPR036116">
    <property type="entry name" value="FN3_sf"/>
</dbReference>
<keyword evidence="3" id="KW-1185">Reference proteome</keyword>
<name>A0A0Q9ZL70_9FLAO</name>
<dbReference type="OrthoDB" id="9815657at2"/>
<dbReference type="Gene3D" id="2.60.40.10">
    <property type="entry name" value="Immunoglobulins"/>
    <property type="match status" value="1"/>
</dbReference>
<sequence>MKSIKYIFTLFLAIVVLGCSEETIDNVQIGTITGTVVTEGNFEPIENVRISTNPASSTVFTDENGEFELRNVPAAEYSVQARKDSLLTQFQGVEVIPDGEVNIVFEMKPETANNLAPKAPMLVSPENNSEGLSRNITFTWTSENVDDDDLNYQLEIRNDRNNNVQTYSNITDTTYTVDDLNYGYKYFWQVRVSDSVNEDVLSEVNTFSTLEFPKSRIAYVKKINGNNVIFSRDLNENEYQLTSADHNSFRPRKNHRTDKIAFLRTIGSQTHLFTMNLDGSGQKQITSNIPVNGFNLDKVDFSWANDGASLVYPNFSKLYRVNATGDGTTQIYSEPNGKFITEVDVSNDNSRMALLVNDANGYNASIYLINNEGQKTSTVVSNVDGALGGLNLSVNNNMVLYARDVSGFESEDYRQLNSQLFVYNINTQEALNISDNKPDGTNDLDPRFSPNEAEVIFVNTSNDGISQNNIYTVEINPGSVDENRTLLYENAFMPDWE</sequence>
<dbReference type="PANTHER" id="PTHR36842">
    <property type="entry name" value="PROTEIN TOLB HOMOLOG"/>
    <property type="match status" value="1"/>
</dbReference>
<evidence type="ECO:0000259" key="1">
    <source>
        <dbReference type="PROSITE" id="PS50853"/>
    </source>
</evidence>
<dbReference type="Proteomes" id="UP000051643">
    <property type="component" value="Unassembled WGS sequence"/>
</dbReference>
<dbReference type="AlphaFoldDB" id="A0A0Q9ZL70"/>
<evidence type="ECO:0000313" key="2">
    <source>
        <dbReference type="EMBL" id="KRG30490.1"/>
    </source>
</evidence>
<dbReference type="PROSITE" id="PS51257">
    <property type="entry name" value="PROKAR_LIPOPROTEIN"/>
    <property type="match status" value="1"/>
</dbReference>
<organism evidence="2 3">
    <name type="scientific">Salegentibacter mishustinae</name>
    <dbReference type="NCBI Taxonomy" id="270918"/>
    <lineage>
        <taxon>Bacteria</taxon>
        <taxon>Pseudomonadati</taxon>
        <taxon>Bacteroidota</taxon>
        <taxon>Flavobacteriia</taxon>
        <taxon>Flavobacteriales</taxon>
        <taxon>Flavobacteriaceae</taxon>
        <taxon>Salegentibacter</taxon>
    </lineage>
</organism>
<dbReference type="InterPro" id="IPR013784">
    <property type="entry name" value="Carb-bd-like_fold"/>
</dbReference>
<gene>
    <name evidence="2" type="ORF">APR42_01090</name>
</gene>
<comment type="caution">
    <text evidence="2">The sequence shown here is derived from an EMBL/GenBank/DDBJ whole genome shotgun (WGS) entry which is preliminary data.</text>
</comment>
<protein>
    <recommendedName>
        <fullName evidence="1">Fibronectin type-III domain-containing protein</fullName>
    </recommendedName>
</protein>
<dbReference type="PROSITE" id="PS50853">
    <property type="entry name" value="FN3"/>
    <property type="match status" value="1"/>
</dbReference>
<dbReference type="InterPro" id="IPR013783">
    <property type="entry name" value="Ig-like_fold"/>
</dbReference>
<proteinExistence type="predicted"/>
<dbReference type="SUPFAM" id="SSF69304">
    <property type="entry name" value="Tricorn protease N-terminal domain"/>
    <property type="match status" value="1"/>
</dbReference>
<dbReference type="CDD" id="cd00063">
    <property type="entry name" value="FN3"/>
    <property type="match status" value="1"/>
</dbReference>
<reference evidence="2" key="1">
    <citation type="submission" date="2015-10" db="EMBL/GenBank/DDBJ databases">
        <title>Draft genome sequence of Salegentibacter mishustinae KCTC 12263.</title>
        <authorList>
            <person name="Lin W."/>
            <person name="Zheng Q."/>
        </authorList>
    </citation>
    <scope>NUCLEOTIDE SEQUENCE [LARGE SCALE GENOMIC DNA]</scope>
    <source>
        <strain evidence="2">KCTC 12263</strain>
    </source>
</reference>
<dbReference type="Gene3D" id="2.60.40.1120">
    <property type="entry name" value="Carboxypeptidase-like, regulatory domain"/>
    <property type="match status" value="1"/>
</dbReference>
<dbReference type="GO" id="GO:0030246">
    <property type="term" value="F:carbohydrate binding"/>
    <property type="evidence" value="ECO:0007669"/>
    <property type="project" value="InterPro"/>
</dbReference>
<dbReference type="InterPro" id="IPR003961">
    <property type="entry name" value="FN3_dom"/>
</dbReference>
<dbReference type="RefSeq" id="WP_057480315.1">
    <property type="nucleotide sequence ID" value="NZ_BMWR01000002.1"/>
</dbReference>
<accession>A0A0Q9ZL70</accession>
<feature type="domain" description="Fibronectin type-III" evidence="1">
    <location>
        <begin position="119"/>
        <end position="212"/>
    </location>
</feature>
<dbReference type="Gene3D" id="2.120.10.30">
    <property type="entry name" value="TolB, C-terminal domain"/>
    <property type="match status" value="1"/>
</dbReference>
<dbReference type="InterPro" id="IPR011042">
    <property type="entry name" value="6-blade_b-propeller_TolB-like"/>
</dbReference>
<dbReference type="EMBL" id="LKTP01000001">
    <property type="protein sequence ID" value="KRG30490.1"/>
    <property type="molecule type" value="Genomic_DNA"/>
</dbReference>
<dbReference type="SUPFAM" id="SSF49265">
    <property type="entry name" value="Fibronectin type III"/>
    <property type="match status" value="1"/>
</dbReference>